<feature type="compositionally biased region" description="Gly residues" evidence="1">
    <location>
        <begin position="7"/>
        <end position="18"/>
    </location>
</feature>
<comment type="caution">
    <text evidence="2">The sequence shown here is derived from an EMBL/GenBank/DDBJ whole genome shotgun (WGS) entry which is preliminary data.</text>
</comment>
<reference evidence="2 3" key="1">
    <citation type="submission" date="2018-05" db="EMBL/GenBank/DDBJ databases">
        <title>Lujinxingia marina gen. nov. sp. nov., a new facultative anaerobic member of the class Deltaproteobacteria, and proposal of Lujinxingaceae fam. nov.</title>
        <authorList>
            <person name="Li C.-M."/>
        </authorList>
    </citation>
    <scope>NUCLEOTIDE SEQUENCE [LARGE SCALE GENOMIC DNA]</scope>
    <source>
        <strain evidence="2 3">B210</strain>
    </source>
</reference>
<evidence type="ECO:0000313" key="3">
    <source>
        <dbReference type="Proteomes" id="UP000249169"/>
    </source>
</evidence>
<dbReference type="Proteomes" id="UP000249169">
    <property type="component" value="Unassembled WGS sequence"/>
</dbReference>
<protein>
    <submittedName>
        <fullName evidence="2">Uncharacterized protein</fullName>
    </submittedName>
</protein>
<evidence type="ECO:0000313" key="2">
    <source>
        <dbReference type="EMBL" id="RAL23558.1"/>
    </source>
</evidence>
<proteinExistence type="predicted"/>
<keyword evidence="3" id="KW-1185">Reference proteome</keyword>
<accession>A0A328C9E3</accession>
<gene>
    <name evidence="2" type="ORF">DL240_05205</name>
</gene>
<sequence>MARGGGEEGGAAGEAAGGHRGRWRGGGRGPKSRLDAPGARRQPKKKAPATSGEVAPGPG</sequence>
<organism evidence="2 3">
    <name type="scientific">Lujinxingia litoralis</name>
    <dbReference type="NCBI Taxonomy" id="2211119"/>
    <lineage>
        <taxon>Bacteria</taxon>
        <taxon>Deltaproteobacteria</taxon>
        <taxon>Bradymonadales</taxon>
        <taxon>Lujinxingiaceae</taxon>
        <taxon>Lujinxingia</taxon>
    </lineage>
</organism>
<dbReference type="AlphaFoldDB" id="A0A328C9E3"/>
<evidence type="ECO:0000256" key="1">
    <source>
        <dbReference type="SAM" id="MobiDB-lite"/>
    </source>
</evidence>
<name>A0A328C9E3_9DELT</name>
<dbReference type="EMBL" id="QHKO01000002">
    <property type="protein sequence ID" value="RAL23558.1"/>
    <property type="molecule type" value="Genomic_DNA"/>
</dbReference>
<feature type="region of interest" description="Disordered" evidence="1">
    <location>
        <begin position="1"/>
        <end position="59"/>
    </location>
</feature>